<dbReference type="PANTHER" id="PTHR43617:SF2">
    <property type="entry name" value="UPF0039 PROTEIN SLL0451"/>
    <property type="match status" value="1"/>
</dbReference>
<dbReference type="InterPro" id="IPR016181">
    <property type="entry name" value="Acyl_CoA_acyltransferase"/>
</dbReference>
<feature type="domain" description="N-acetyltransferase" evidence="1">
    <location>
        <begin position="3"/>
        <end position="158"/>
    </location>
</feature>
<dbReference type="InterPro" id="IPR050276">
    <property type="entry name" value="MshD_Acetyltransferase"/>
</dbReference>
<dbReference type="KEGG" id="elim:B2M23_14640"/>
<dbReference type="PROSITE" id="PS51186">
    <property type="entry name" value="GNAT"/>
    <property type="match status" value="1"/>
</dbReference>
<protein>
    <submittedName>
        <fullName evidence="2">N-acetyltransferase</fullName>
    </submittedName>
</protein>
<dbReference type="GO" id="GO:0016747">
    <property type="term" value="F:acyltransferase activity, transferring groups other than amino-acyl groups"/>
    <property type="evidence" value="ECO:0007669"/>
    <property type="project" value="InterPro"/>
</dbReference>
<sequence>MNKTIREIREQEYPLLKDFLYEAIFMPEGAEAPPKAIVNAPELQVYVCGFGGQEADFALVAEVDGKVIGAVWARIMEDYGHVDAQTPSLAIALFNAYRGLGIGTELMRAMLSSLAKKGWGQVSLSVQKLNGAVRLYQRLGFEVADENSEEYIMVKELADNE</sequence>
<dbReference type="RefSeq" id="WP_038354196.1">
    <property type="nucleotide sequence ID" value="NZ_CP019962.1"/>
</dbReference>
<evidence type="ECO:0000313" key="3">
    <source>
        <dbReference type="Proteomes" id="UP000192391"/>
    </source>
</evidence>
<evidence type="ECO:0000259" key="1">
    <source>
        <dbReference type="PROSITE" id="PS51186"/>
    </source>
</evidence>
<name>A0AAC9W3W3_EUBLI</name>
<dbReference type="SUPFAM" id="SSF55729">
    <property type="entry name" value="Acyl-CoA N-acyltransferases (Nat)"/>
    <property type="match status" value="1"/>
</dbReference>
<accession>A0AAC9W3W3</accession>
<proteinExistence type="predicted"/>
<dbReference type="EMBL" id="CP019962">
    <property type="protein sequence ID" value="ARD66686.1"/>
    <property type="molecule type" value="Genomic_DNA"/>
</dbReference>
<reference evidence="3" key="1">
    <citation type="journal article" date="2017" name="Sci. Rep.">
        <title>Determination of the Genome and Primary Transcriptome of Syngas Fermenting Eubacterium limosum ATCC 8486.</title>
        <authorList>
            <person name="Song Y."/>
            <person name="Shin J."/>
            <person name="Jeong Y."/>
            <person name="Jin S."/>
            <person name="Lee J.K."/>
            <person name="Kim D.R."/>
            <person name="Kim S.C."/>
            <person name="Cho S."/>
            <person name="Cho B.K."/>
        </authorList>
    </citation>
    <scope>NUCLEOTIDE SEQUENCE [LARGE SCALE GENOMIC DNA]</scope>
    <source>
        <strain evidence="3">ATCC 8486</strain>
    </source>
</reference>
<gene>
    <name evidence="2" type="ORF">B2M23_14640</name>
</gene>
<dbReference type="Gene3D" id="3.40.630.30">
    <property type="match status" value="1"/>
</dbReference>
<dbReference type="Pfam" id="PF00583">
    <property type="entry name" value="Acetyltransf_1"/>
    <property type="match status" value="1"/>
</dbReference>
<dbReference type="InterPro" id="IPR000182">
    <property type="entry name" value="GNAT_dom"/>
</dbReference>
<dbReference type="CDD" id="cd04301">
    <property type="entry name" value="NAT_SF"/>
    <property type="match status" value="1"/>
</dbReference>
<dbReference type="AlphaFoldDB" id="A0AAC9W3W3"/>
<dbReference type="PANTHER" id="PTHR43617">
    <property type="entry name" value="L-AMINO ACID N-ACETYLTRANSFERASE"/>
    <property type="match status" value="1"/>
</dbReference>
<dbReference type="Proteomes" id="UP000192391">
    <property type="component" value="Chromosome"/>
</dbReference>
<evidence type="ECO:0000313" key="2">
    <source>
        <dbReference type="EMBL" id="ARD66686.1"/>
    </source>
</evidence>
<organism evidence="2 3">
    <name type="scientific">Eubacterium limosum</name>
    <dbReference type="NCBI Taxonomy" id="1736"/>
    <lineage>
        <taxon>Bacteria</taxon>
        <taxon>Bacillati</taxon>
        <taxon>Bacillota</taxon>
        <taxon>Clostridia</taxon>
        <taxon>Eubacteriales</taxon>
        <taxon>Eubacteriaceae</taxon>
        <taxon>Eubacterium</taxon>
    </lineage>
</organism>